<reference evidence="2 3" key="1">
    <citation type="submission" date="2024-02" db="EMBL/GenBank/DDBJ databases">
        <title>de novo genome assembly of Solanum bulbocastanum strain 11H21.</title>
        <authorList>
            <person name="Hosaka A.J."/>
        </authorList>
    </citation>
    <scope>NUCLEOTIDE SEQUENCE [LARGE SCALE GENOMIC DNA]</scope>
    <source>
        <tissue evidence="2">Young leaves</tissue>
    </source>
</reference>
<evidence type="ECO:0000313" key="3">
    <source>
        <dbReference type="Proteomes" id="UP001371456"/>
    </source>
</evidence>
<dbReference type="EMBL" id="JBANQN010000012">
    <property type="protein sequence ID" value="KAK6773494.1"/>
    <property type="molecule type" value="Genomic_DNA"/>
</dbReference>
<protein>
    <submittedName>
        <fullName evidence="2">Uncharacterized protein</fullName>
    </submittedName>
</protein>
<comment type="caution">
    <text evidence="2">The sequence shown here is derived from an EMBL/GenBank/DDBJ whole genome shotgun (WGS) entry which is preliminary data.</text>
</comment>
<evidence type="ECO:0000256" key="1">
    <source>
        <dbReference type="SAM" id="MobiDB-lite"/>
    </source>
</evidence>
<dbReference type="Proteomes" id="UP001371456">
    <property type="component" value="Unassembled WGS sequence"/>
</dbReference>
<sequence>MQNKAGKQNSDLWRSEFFPDKMNYNKNQPLDVGINKINK</sequence>
<gene>
    <name evidence="2" type="ORF">RDI58_028732</name>
</gene>
<name>A0AAN8SSG1_SOLBU</name>
<feature type="region of interest" description="Disordered" evidence="1">
    <location>
        <begin position="1"/>
        <end position="39"/>
    </location>
</feature>
<accession>A0AAN8SSG1</accession>
<evidence type="ECO:0000313" key="2">
    <source>
        <dbReference type="EMBL" id="KAK6773494.1"/>
    </source>
</evidence>
<feature type="compositionally biased region" description="Polar residues" evidence="1">
    <location>
        <begin position="1"/>
        <end position="12"/>
    </location>
</feature>
<proteinExistence type="predicted"/>
<keyword evidence="3" id="KW-1185">Reference proteome</keyword>
<dbReference type="AlphaFoldDB" id="A0AAN8SSG1"/>
<organism evidence="2 3">
    <name type="scientific">Solanum bulbocastanum</name>
    <name type="common">Wild potato</name>
    <dbReference type="NCBI Taxonomy" id="147425"/>
    <lineage>
        <taxon>Eukaryota</taxon>
        <taxon>Viridiplantae</taxon>
        <taxon>Streptophyta</taxon>
        <taxon>Embryophyta</taxon>
        <taxon>Tracheophyta</taxon>
        <taxon>Spermatophyta</taxon>
        <taxon>Magnoliopsida</taxon>
        <taxon>eudicotyledons</taxon>
        <taxon>Gunneridae</taxon>
        <taxon>Pentapetalae</taxon>
        <taxon>asterids</taxon>
        <taxon>lamiids</taxon>
        <taxon>Solanales</taxon>
        <taxon>Solanaceae</taxon>
        <taxon>Solanoideae</taxon>
        <taxon>Solaneae</taxon>
        <taxon>Solanum</taxon>
    </lineage>
</organism>